<keyword evidence="1" id="KW-1133">Transmembrane helix</keyword>
<organism evidence="3 4">
    <name type="scientific">Vibrio algivorus</name>
    <dbReference type="NCBI Taxonomy" id="1667024"/>
    <lineage>
        <taxon>Bacteria</taxon>
        <taxon>Pseudomonadati</taxon>
        <taxon>Pseudomonadota</taxon>
        <taxon>Gammaproteobacteria</taxon>
        <taxon>Vibrionales</taxon>
        <taxon>Vibrionaceae</taxon>
        <taxon>Vibrio</taxon>
    </lineage>
</organism>
<sequence length="231" mass="26800">MSTDIRFIFKGFGQFLLLALLVTLPIATLSYDLIYLKHGITETSLTEYFQELILLLSSLSFAYIAYKEPSTRHFCTLAAGFFGCMFIRELDGLFDLVFHGFWIVPALFLAAACMIFASRNIKQTIHTFSHFTQSRHFFSLCLGMSLLLVFSRLFGMGHFWQGILGPEYDRTIRRVTEEGLEVLGYTIIFYSSLGYLQSFLTWRKYRLNDESYSEFIGKRNQFFTDRLAKKS</sequence>
<reference evidence="3 4" key="3">
    <citation type="submission" date="2019-07" db="EMBL/GenBank/DDBJ databases">
        <title>The draft genome sequence of Vibrio algivorus M1486.</title>
        <authorList>
            <person name="Meng X."/>
        </authorList>
    </citation>
    <scope>NUCLEOTIDE SEQUENCE [LARGE SCALE GENOMIC DNA]</scope>
    <source>
        <strain evidence="3 4">M1486</strain>
    </source>
</reference>
<dbReference type="EMBL" id="VMKJ01000005">
    <property type="protein sequence ID" value="TVO38499.1"/>
    <property type="molecule type" value="Genomic_DNA"/>
</dbReference>
<feature type="transmembrane region" description="Helical" evidence="1">
    <location>
        <begin position="137"/>
        <end position="162"/>
    </location>
</feature>
<feature type="transmembrane region" description="Helical" evidence="1">
    <location>
        <begin position="12"/>
        <end position="36"/>
    </location>
</feature>
<feature type="transmembrane region" description="Helical" evidence="1">
    <location>
        <begin position="182"/>
        <end position="202"/>
    </location>
</feature>
<dbReference type="Proteomes" id="UP000319828">
    <property type="component" value="Unassembled WGS sequence"/>
</dbReference>
<proteinExistence type="predicted"/>
<reference evidence="2" key="1">
    <citation type="journal article" date="2014" name="Int. J. Syst. Evol. Microbiol.">
        <title>Complete genome of a new Firmicutes species belonging to the dominant human colonic microbiota ('Ruminococcus bicirculans') reveals two chromosomes and a selective capacity to utilize plant glucans.</title>
        <authorList>
            <consortium name="NISC Comparative Sequencing Program"/>
            <person name="Wegmann U."/>
            <person name="Louis P."/>
            <person name="Goesmann A."/>
            <person name="Henrissat B."/>
            <person name="Duncan S.H."/>
            <person name="Flint H.J."/>
        </authorList>
    </citation>
    <scope>NUCLEOTIDE SEQUENCE</scope>
    <source>
        <strain evidence="2">NBRC 111146</strain>
    </source>
</reference>
<evidence type="ECO:0000313" key="3">
    <source>
        <dbReference type="EMBL" id="TVO38499.1"/>
    </source>
</evidence>
<reference evidence="2" key="4">
    <citation type="submission" date="2023-01" db="EMBL/GenBank/DDBJ databases">
        <title>Draft genome sequence of Vibrio algivorus strain NBRC 111146.</title>
        <authorList>
            <person name="Sun Q."/>
            <person name="Mori K."/>
        </authorList>
    </citation>
    <scope>NUCLEOTIDE SEQUENCE</scope>
    <source>
        <strain evidence="2">NBRC 111146</strain>
    </source>
</reference>
<keyword evidence="1" id="KW-0472">Membrane</keyword>
<name>A0A557PCW2_9VIBR</name>
<reference evidence="5" key="2">
    <citation type="journal article" date="2019" name="Int. J. Syst. Evol. Microbiol.">
        <title>The Global Catalogue of Microorganisms (GCM) 10K type strain sequencing project: providing services to taxonomists for standard genome sequencing and annotation.</title>
        <authorList>
            <consortium name="The Broad Institute Genomics Platform"/>
            <consortium name="The Broad Institute Genome Sequencing Center for Infectious Disease"/>
            <person name="Wu L."/>
            <person name="Ma J."/>
        </authorList>
    </citation>
    <scope>NUCLEOTIDE SEQUENCE [LARGE SCALE GENOMIC DNA]</scope>
    <source>
        <strain evidence="5">NBRC 111146</strain>
    </source>
</reference>
<dbReference type="RefSeq" id="WP_089122163.1">
    <property type="nucleotide sequence ID" value="NZ_BSPV01000006.1"/>
</dbReference>
<dbReference type="Proteomes" id="UP001157156">
    <property type="component" value="Unassembled WGS sequence"/>
</dbReference>
<accession>A0A557PCW2</accession>
<keyword evidence="1" id="KW-0812">Transmembrane</keyword>
<evidence type="ECO:0000313" key="5">
    <source>
        <dbReference type="Proteomes" id="UP001157156"/>
    </source>
</evidence>
<dbReference type="OrthoDB" id="1425700at2"/>
<evidence type="ECO:0000313" key="2">
    <source>
        <dbReference type="EMBL" id="GLT15191.1"/>
    </source>
</evidence>
<dbReference type="AlphaFoldDB" id="A0A557PCW2"/>
<keyword evidence="5" id="KW-1185">Reference proteome</keyword>
<comment type="caution">
    <text evidence="3">The sequence shown here is derived from an EMBL/GenBank/DDBJ whole genome shotgun (WGS) entry which is preliminary data.</text>
</comment>
<gene>
    <name evidence="3" type="ORF">FOF44_03955</name>
    <name evidence="2" type="ORF">GCM10007931_21660</name>
</gene>
<feature type="transmembrane region" description="Helical" evidence="1">
    <location>
        <begin position="96"/>
        <end position="117"/>
    </location>
</feature>
<dbReference type="EMBL" id="BSPV01000006">
    <property type="protein sequence ID" value="GLT15191.1"/>
    <property type="molecule type" value="Genomic_DNA"/>
</dbReference>
<evidence type="ECO:0000256" key="1">
    <source>
        <dbReference type="SAM" id="Phobius"/>
    </source>
</evidence>
<protein>
    <submittedName>
        <fullName evidence="3">Uncharacterized protein</fullName>
    </submittedName>
</protein>
<evidence type="ECO:0000313" key="4">
    <source>
        <dbReference type="Proteomes" id="UP000319828"/>
    </source>
</evidence>